<reference evidence="1" key="1">
    <citation type="journal article" date="2012" name="Nat. Genet.">
        <title>Whole-genome sequence of Schistosoma haematobium.</title>
        <authorList>
            <person name="Young N.D."/>
            <person name="Jex A.R."/>
            <person name="Li B."/>
            <person name="Liu S."/>
            <person name="Yang L."/>
            <person name="Xiong Z."/>
            <person name="Li Y."/>
            <person name="Cantacessi C."/>
            <person name="Hall R.S."/>
            <person name="Xu X."/>
            <person name="Chen F."/>
            <person name="Wu X."/>
            <person name="Zerlotini A."/>
            <person name="Oliveira G."/>
            <person name="Hofmann A."/>
            <person name="Zhang G."/>
            <person name="Fang X."/>
            <person name="Kang Y."/>
            <person name="Campbell B.E."/>
            <person name="Loukas A."/>
            <person name="Ranganathan S."/>
            <person name="Rollinson D."/>
            <person name="Rinaldi G."/>
            <person name="Brindley P.J."/>
            <person name="Yang H."/>
            <person name="Wang J."/>
            <person name="Wang J."/>
            <person name="Gasser R.B."/>
        </authorList>
    </citation>
    <scope>NUCLEOTIDE SEQUENCE [LARGE SCALE GENOMIC DNA]</scope>
</reference>
<accession>A0A095BXL3</accession>
<gene>
    <name evidence="1" type="ORF">MS3_01954</name>
</gene>
<dbReference type="AlphaFoldDB" id="A0A095BXL3"/>
<dbReference type="SUPFAM" id="SSF47060">
    <property type="entry name" value="S15/NS1 RNA-binding domain"/>
    <property type="match status" value="1"/>
</dbReference>
<dbReference type="EMBL" id="KL250567">
    <property type="protein sequence ID" value="KGB33763.1"/>
    <property type="molecule type" value="Genomic_DNA"/>
</dbReference>
<proteinExistence type="predicted"/>
<dbReference type="InterPro" id="IPR009068">
    <property type="entry name" value="uS15_NS1_RNA-bd_sf"/>
</dbReference>
<organism evidence="1">
    <name type="scientific">Schistosoma haematobium</name>
    <name type="common">Blood fluke</name>
    <dbReference type="NCBI Taxonomy" id="6185"/>
    <lineage>
        <taxon>Eukaryota</taxon>
        <taxon>Metazoa</taxon>
        <taxon>Spiralia</taxon>
        <taxon>Lophotrochozoa</taxon>
        <taxon>Platyhelminthes</taxon>
        <taxon>Trematoda</taxon>
        <taxon>Digenea</taxon>
        <taxon>Strigeidida</taxon>
        <taxon>Schistosomatoidea</taxon>
        <taxon>Schistosomatidae</taxon>
        <taxon>Schistosoma</taxon>
    </lineage>
</organism>
<evidence type="ECO:0000313" key="1">
    <source>
        <dbReference type="EMBL" id="KGB33763.1"/>
    </source>
</evidence>
<name>A0A095BXL3_SCHHA</name>
<protein>
    <submittedName>
        <fullName evidence="1">Uncharacterized protein</fullName>
    </submittedName>
</protein>
<sequence length="371" mass="44975">MKRRINSRIDDENYFHLHKKTVHYKTVDSFSEFDLFECVETKYIIMFKSTNFLLRFPAIQSLLNSSECTKDICSSSSLNRWYLSYLRGTRVLKPPKNPFVYDRDWENEPYKPKAKDEYLLPVKSLKDFQSLDERCKNMFTYSFVYKRQEFQENLNEILKELGFEPTDDSLAAKIVRMTLELRYKKWRLKEHPRCITLKLATKCLMNARQRTLRLLRATNLSEFHRITSALKVVHYEHVDPYRLYTDDPMVQRKNSFRNECYQERIRRITVLKANLISSQQEFYTEKNEILTNLLNDLTLLVDSNNSEMKKKEAQNLMKQLFHEVIEERQLTSLYKPIKHQFLWYLKEAKQREQYLMMKSQKLEKQQRKLRK</sequence>